<dbReference type="Proteomes" id="UP000029120">
    <property type="component" value="Chromosome 6"/>
</dbReference>
<dbReference type="InterPro" id="IPR001701">
    <property type="entry name" value="Glyco_hydro_9"/>
</dbReference>
<proteinExistence type="inferred from homology"/>
<dbReference type="Gramene" id="KFK32650">
    <property type="protein sequence ID" value="KFK32650"/>
    <property type="gene ID" value="AALP_AA6G270600"/>
</dbReference>
<keyword evidence="6" id="KW-0624">Polysaccharide degradation</keyword>
<gene>
    <name evidence="9" type="ordered locus">AALP_Aa6g270600</name>
</gene>
<sequence>MGDRKMDSEDDLLWGGIWLYFATGDILYLDRVTTSVLADPVPSSYMFSLEKKLMGTQLLLTRLRFFIGPGYPGYLEAACIPEWYWGDTFYKTKHLHDFSKSYMYSGGQDDDGDSGGQDGNDDDNSDLW</sequence>
<dbReference type="EC" id="3.2.1.4" evidence="3"/>
<keyword evidence="5" id="KW-0119">Carbohydrate metabolism</keyword>
<reference evidence="10" key="1">
    <citation type="journal article" date="2015" name="Nat. Plants">
        <title>Genome expansion of Arabis alpina linked with retrotransposition and reduced symmetric DNA methylation.</title>
        <authorList>
            <person name="Willing E.M."/>
            <person name="Rawat V."/>
            <person name="Mandakova T."/>
            <person name="Maumus F."/>
            <person name="James G.V."/>
            <person name="Nordstroem K.J."/>
            <person name="Becker C."/>
            <person name="Warthmann N."/>
            <person name="Chica C."/>
            <person name="Szarzynska B."/>
            <person name="Zytnicki M."/>
            <person name="Albani M.C."/>
            <person name="Kiefer C."/>
            <person name="Bergonzi S."/>
            <person name="Castaings L."/>
            <person name="Mateos J.L."/>
            <person name="Berns M.C."/>
            <person name="Bujdoso N."/>
            <person name="Piofczyk T."/>
            <person name="de Lorenzo L."/>
            <person name="Barrero-Sicilia C."/>
            <person name="Mateos I."/>
            <person name="Piednoel M."/>
            <person name="Hagmann J."/>
            <person name="Chen-Min-Tao R."/>
            <person name="Iglesias-Fernandez R."/>
            <person name="Schuster S.C."/>
            <person name="Alonso-Blanco C."/>
            <person name="Roudier F."/>
            <person name="Carbonero P."/>
            <person name="Paz-Ares J."/>
            <person name="Davis S.J."/>
            <person name="Pecinka A."/>
            <person name="Quesneville H."/>
            <person name="Colot V."/>
            <person name="Lysak M.A."/>
            <person name="Weigel D."/>
            <person name="Coupland G."/>
            <person name="Schneeberger K."/>
        </authorList>
    </citation>
    <scope>NUCLEOTIDE SEQUENCE [LARGE SCALE GENOMIC DNA]</scope>
    <source>
        <strain evidence="10">cv. Pajares</strain>
    </source>
</reference>
<dbReference type="InterPro" id="IPR012341">
    <property type="entry name" value="6hp_glycosidase-like_sf"/>
</dbReference>
<dbReference type="SUPFAM" id="SSF48208">
    <property type="entry name" value="Six-hairpin glycosidases"/>
    <property type="match status" value="1"/>
</dbReference>
<evidence type="ECO:0000256" key="6">
    <source>
        <dbReference type="ARBA" id="ARBA00023326"/>
    </source>
</evidence>
<comment type="catalytic activity">
    <reaction evidence="1">
        <text>Endohydrolysis of (1-&gt;4)-beta-D-glucosidic linkages in cellulose, lichenin and cereal beta-D-glucans.</text>
        <dbReference type="EC" id="3.2.1.4"/>
    </reaction>
</comment>
<feature type="compositionally biased region" description="Acidic residues" evidence="7">
    <location>
        <begin position="108"/>
        <end position="128"/>
    </location>
</feature>
<keyword evidence="10" id="KW-1185">Reference proteome</keyword>
<dbReference type="GO" id="GO:0005975">
    <property type="term" value="P:carbohydrate metabolic process"/>
    <property type="evidence" value="ECO:0007669"/>
    <property type="project" value="InterPro"/>
</dbReference>
<evidence type="ECO:0000256" key="1">
    <source>
        <dbReference type="ARBA" id="ARBA00000966"/>
    </source>
</evidence>
<protein>
    <recommendedName>
        <fullName evidence="3">cellulase</fullName>
        <ecNumber evidence="3">3.2.1.4</ecNumber>
    </recommendedName>
</protein>
<evidence type="ECO:0000313" key="10">
    <source>
        <dbReference type="Proteomes" id="UP000029120"/>
    </source>
</evidence>
<evidence type="ECO:0000256" key="3">
    <source>
        <dbReference type="ARBA" id="ARBA00012601"/>
    </source>
</evidence>
<keyword evidence="4" id="KW-0136">Cellulose degradation</keyword>
<accession>A0A087GRZ8</accession>
<dbReference type="Pfam" id="PF00759">
    <property type="entry name" value="Glyco_hydro_9"/>
    <property type="match status" value="1"/>
</dbReference>
<feature type="domain" description="Glycoside hydrolase family 9" evidence="8">
    <location>
        <begin position="8"/>
        <end position="66"/>
    </location>
</feature>
<dbReference type="EMBL" id="CM002874">
    <property type="protein sequence ID" value="KFK32650.1"/>
    <property type="molecule type" value="Genomic_DNA"/>
</dbReference>
<dbReference type="AlphaFoldDB" id="A0A087GRZ8"/>
<dbReference type="Gene3D" id="1.50.10.10">
    <property type="match status" value="1"/>
</dbReference>
<name>A0A087GRZ8_ARAAL</name>
<comment type="similarity">
    <text evidence="2">Belongs to the glycosyl hydrolase 9 (cellulase E) family.</text>
</comment>
<evidence type="ECO:0000256" key="5">
    <source>
        <dbReference type="ARBA" id="ARBA00023277"/>
    </source>
</evidence>
<evidence type="ECO:0000259" key="8">
    <source>
        <dbReference type="Pfam" id="PF00759"/>
    </source>
</evidence>
<dbReference type="InterPro" id="IPR008928">
    <property type="entry name" value="6-hairpin_glycosidase_sf"/>
</dbReference>
<evidence type="ECO:0000256" key="4">
    <source>
        <dbReference type="ARBA" id="ARBA00023001"/>
    </source>
</evidence>
<evidence type="ECO:0000313" key="9">
    <source>
        <dbReference type="EMBL" id="KFK32650.1"/>
    </source>
</evidence>
<dbReference type="OrthoDB" id="10257085at2759"/>
<feature type="region of interest" description="Disordered" evidence="7">
    <location>
        <begin position="107"/>
        <end position="128"/>
    </location>
</feature>
<organism evidence="9 10">
    <name type="scientific">Arabis alpina</name>
    <name type="common">Alpine rock-cress</name>
    <dbReference type="NCBI Taxonomy" id="50452"/>
    <lineage>
        <taxon>Eukaryota</taxon>
        <taxon>Viridiplantae</taxon>
        <taxon>Streptophyta</taxon>
        <taxon>Embryophyta</taxon>
        <taxon>Tracheophyta</taxon>
        <taxon>Spermatophyta</taxon>
        <taxon>Magnoliopsida</taxon>
        <taxon>eudicotyledons</taxon>
        <taxon>Gunneridae</taxon>
        <taxon>Pentapetalae</taxon>
        <taxon>rosids</taxon>
        <taxon>malvids</taxon>
        <taxon>Brassicales</taxon>
        <taxon>Brassicaceae</taxon>
        <taxon>Arabideae</taxon>
        <taxon>Arabis</taxon>
    </lineage>
</organism>
<evidence type="ECO:0000256" key="7">
    <source>
        <dbReference type="SAM" id="MobiDB-lite"/>
    </source>
</evidence>
<evidence type="ECO:0000256" key="2">
    <source>
        <dbReference type="ARBA" id="ARBA00007072"/>
    </source>
</evidence>